<dbReference type="InterPro" id="IPR001650">
    <property type="entry name" value="Helicase_C-like"/>
</dbReference>
<dbReference type="SMART" id="SM00487">
    <property type="entry name" value="DEXDc"/>
    <property type="match status" value="1"/>
</dbReference>
<dbReference type="Gene3D" id="1.10.150.80">
    <property type="entry name" value="HRDC domain"/>
    <property type="match status" value="1"/>
</dbReference>
<dbReference type="Pfam" id="PF09382">
    <property type="entry name" value="RQC"/>
    <property type="match status" value="1"/>
</dbReference>
<reference evidence="22" key="1">
    <citation type="submission" date="2017-09" db="EMBL/GenBank/DDBJ databases">
        <authorList>
            <person name="Cho G.-S."/>
            <person name="Oguntoyinbo F.A."/>
            <person name="Cnockaert M."/>
            <person name="Kabisch J."/>
            <person name="Neve H."/>
            <person name="Bockelmann W."/>
            <person name="Wenning M."/>
            <person name="Franz C.M."/>
            <person name="Vandamme P."/>
        </authorList>
    </citation>
    <scope>NUCLEOTIDE SEQUENCE [LARGE SCALE GENOMIC DNA]</scope>
    <source>
        <strain evidence="22">MBT G8648</strain>
    </source>
</reference>
<keyword evidence="13" id="KW-0234">DNA repair</keyword>
<dbReference type="FunFam" id="3.40.50.300:FF:000156">
    <property type="entry name" value="ATP-dependent DNA helicase recQ"/>
    <property type="match status" value="1"/>
</dbReference>
<dbReference type="PROSITE" id="PS51192">
    <property type="entry name" value="HELICASE_ATP_BIND_1"/>
    <property type="match status" value="1"/>
</dbReference>
<dbReference type="PANTHER" id="PTHR13710">
    <property type="entry name" value="DNA HELICASE RECQ FAMILY MEMBER"/>
    <property type="match status" value="1"/>
</dbReference>
<dbReference type="FunFam" id="3.40.50.300:FF:000296">
    <property type="entry name" value="ATP-dependent DNA helicase RecQ"/>
    <property type="match status" value="1"/>
</dbReference>
<dbReference type="GO" id="GO:0005524">
    <property type="term" value="F:ATP binding"/>
    <property type="evidence" value="ECO:0007669"/>
    <property type="project" value="UniProtKB-KW"/>
</dbReference>
<dbReference type="GO" id="GO:0005737">
    <property type="term" value="C:cytoplasm"/>
    <property type="evidence" value="ECO:0007669"/>
    <property type="project" value="TreeGrafter"/>
</dbReference>
<dbReference type="Pfam" id="PF14493">
    <property type="entry name" value="HTH_40"/>
    <property type="match status" value="1"/>
</dbReference>
<feature type="domain" description="HRDC" evidence="18">
    <location>
        <begin position="528"/>
        <end position="608"/>
    </location>
</feature>
<dbReference type="GO" id="GO:0043590">
    <property type="term" value="C:bacterial nucleoid"/>
    <property type="evidence" value="ECO:0007669"/>
    <property type="project" value="TreeGrafter"/>
</dbReference>
<keyword evidence="10" id="KW-0067">ATP-binding</keyword>
<dbReference type="InterPro" id="IPR032284">
    <property type="entry name" value="RecQ_Zn-bd"/>
</dbReference>
<evidence type="ECO:0000256" key="11">
    <source>
        <dbReference type="ARBA" id="ARBA00023125"/>
    </source>
</evidence>
<dbReference type="NCBIfam" id="TIGR00614">
    <property type="entry name" value="recQ_fam"/>
    <property type="match status" value="1"/>
</dbReference>
<comment type="similarity">
    <text evidence="3">Belongs to the helicase family. RecQ subfamily.</text>
</comment>
<dbReference type="Proteomes" id="UP000218677">
    <property type="component" value="Unassembled WGS sequence"/>
</dbReference>
<evidence type="ECO:0000259" key="20">
    <source>
        <dbReference type="PROSITE" id="PS51194"/>
    </source>
</evidence>
<dbReference type="CDD" id="cd18794">
    <property type="entry name" value="SF2_C_RecQ"/>
    <property type="match status" value="1"/>
</dbReference>
<dbReference type="InterPro" id="IPR027417">
    <property type="entry name" value="P-loop_NTPase"/>
</dbReference>
<dbReference type="InterPro" id="IPR002121">
    <property type="entry name" value="HRDC_dom"/>
</dbReference>
<evidence type="ECO:0000256" key="12">
    <source>
        <dbReference type="ARBA" id="ARBA00023172"/>
    </source>
</evidence>
<dbReference type="FunFam" id="1.10.10.10:FF:000175">
    <property type="entry name" value="ATP-dependent DNA helicase RecQ"/>
    <property type="match status" value="1"/>
</dbReference>
<accession>A0A2A4HNE7</accession>
<dbReference type="PROSITE" id="PS51194">
    <property type="entry name" value="HELICASE_CTER"/>
    <property type="match status" value="1"/>
</dbReference>
<dbReference type="GO" id="GO:0016787">
    <property type="term" value="F:hydrolase activity"/>
    <property type="evidence" value="ECO:0007669"/>
    <property type="project" value="UniProtKB-KW"/>
</dbReference>
<dbReference type="Pfam" id="PF00570">
    <property type="entry name" value="HRDC"/>
    <property type="match status" value="1"/>
</dbReference>
<dbReference type="EC" id="5.6.2.4" evidence="16"/>
<dbReference type="RefSeq" id="WP_096651273.1">
    <property type="nucleotide sequence ID" value="NZ_NWUX01000006.1"/>
</dbReference>
<dbReference type="Gene3D" id="1.10.10.10">
    <property type="entry name" value="Winged helix-like DNA-binding domain superfamily/Winged helix DNA-binding domain"/>
    <property type="match status" value="1"/>
</dbReference>
<evidence type="ECO:0000256" key="16">
    <source>
        <dbReference type="NCBIfam" id="TIGR01389"/>
    </source>
</evidence>
<evidence type="ECO:0000256" key="8">
    <source>
        <dbReference type="ARBA" id="ARBA00022806"/>
    </source>
</evidence>
<dbReference type="Gene3D" id="3.40.50.300">
    <property type="entry name" value="P-loop containing nucleotide triphosphate hydrolases"/>
    <property type="match status" value="2"/>
</dbReference>
<dbReference type="Pfam" id="PF00270">
    <property type="entry name" value="DEAD"/>
    <property type="match status" value="1"/>
</dbReference>
<evidence type="ECO:0000256" key="3">
    <source>
        <dbReference type="ARBA" id="ARBA00005446"/>
    </source>
</evidence>
<evidence type="ECO:0000256" key="5">
    <source>
        <dbReference type="ARBA" id="ARBA00022741"/>
    </source>
</evidence>
<dbReference type="GO" id="GO:0006281">
    <property type="term" value="P:DNA repair"/>
    <property type="evidence" value="ECO:0007669"/>
    <property type="project" value="UniProtKB-KW"/>
</dbReference>
<dbReference type="SMART" id="SM00490">
    <property type="entry name" value="HELICc"/>
    <property type="match status" value="1"/>
</dbReference>
<evidence type="ECO:0000313" key="21">
    <source>
        <dbReference type="EMBL" id="PCF95917.1"/>
    </source>
</evidence>
<evidence type="ECO:0000256" key="1">
    <source>
        <dbReference type="ARBA" id="ARBA00001946"/>
    </source>
</evidence>
<feature type="domain" description="Helicase C-terminal" evidence="20">
    <location>
        <begin position="220"/>
        <end position="368"/>
    </location>
</feature>
<evidence type="ECO:0000256" key="2">
    <source>
        <dbReference type="ARBA" id="ARBA00001947"/>
    </source>
</evidence>
<dbReference type="InterPro" id="IPR014001">
    <property type="entry name" value="Helicase_ATP-bd"/>
</dbReference>
<dbReference type="InterPro" id="IPR010997">
    <property type="entry name" value="HRDC-like_sf"/>
</dbReference>
<keyword evidence="5" id="KW-0547">Nucleotide-binding</keyword>
<evidence type="ECO:0000256" key="13">
    <source>
        <dbReference type="ARBA" id="ARBA00023204"/>
    </source>
</evidence>
<dbReference type="InterPro" id="IPR036388">
    <property type="entry name" value="WH-like_DNA-bd_sf"/>
</dbReference>
<dbReference type="GO" id="GO:0009432">
    <property type="term" value="P:SOS response"/>
    <property type="evidence" value="ECO:0007669"/>
    <property type="project" value="UniProtKB-UniRule"/>
</dbReference>
<dbReference type="PROSITE" id="PS50967">
    <property type="entry name" value="HRDC"/>
    <property type="match status" value="1"/>
</dbReference>
<comment type="caution">
    <text evidence="21">The sequence shown here is derived from an EMBL/GenBank/DDBJ whole genome shotgun (WGS) entry which is preliminary data.</text>
</comment>
<dbReference type="Pfam" id="PF00271">
    <property type="entry name" value="Helicase_C"/>
    <property type="match status" value="1"/>
</dbReference>
<evidence type="ECO:0000259" key="18">
    <source>
        <dbReference type="PROSITE" id="PS50967"/>
    </source>
</evidence>
<dbReference type="InterPro" id="IPR029491">
    <property type="entry name" value="Helicase_HTH"/>
</dbReference>
<name>A0A2A4HNE7_9GAMM</name>
<dbReference type="InterPro" id="IPR006293">
    <property type="entry name" value="DNA_helicase_ATP-dep_RecQ_bac"/>
</dbReference>
<dbReference type="GO" id="GO:0006260">
    <property type="term" value="P:DNA replication"/>
    <property type="evidence" value="ECO:0007669"/>
    <property type="project" value="InterPro"/>
</dbReference>
<dbReference type="GO" id="GO:0030894">
    <property type="term" value="C:replisome"/>
    <property type="evidence" value="ECO:0007669"/>
    <property type="project" value="TreeGrafter"/>
</dbReference>
<evidence type="ECO:0000313" key="22">
    <source>
        <dbReference type="Proteomes" id="UP000218677"/>
    </source>
</evidence>
<evidence type="ECO:0000256" key="6">
    <source>
        <dbReference type="ARBA" id="ARBA00022763"/>
    </source>
</evidence>
<feature type="compositionally biased region" description="Basic residues" evidence="17">
    <location>
        <begin position="511"/>
        <end position="522"/>
    </location>
</feature>
<sequence length="713" mass="78854">MHGDPHPAALKVLQAVFGYDSFRGPQQAIIEHVIAGGDALVLMPTGGGKSLCYQIPALLREGTAIVVSPLIALMQDQVAALEQNGVKAAYLNSSLDYHEAVDVENRLRNGELDLLYVAPERLATPRMQMLLEQTQIALFAIDEAHCVSQWGHDFRPEYRLLSHLHQRFPQVPRIALTATADVPTRGDIMEHLQLQEAALYNSGFDRPNIRYHIAENLGNAKEQLLRFIREHHDGEAGIVYCLSRRKVEETAAWLERQGLTALPYHAGLPAEQRQHHQTRFLREDGVIVVATIAFGMGIDKPDVRFVAHLNLPKSIEAYYQETGRAGRDGLPADAWMAYGLQDVITLRQMQQDSSAADHQKRIEQQKLDAMLGLCEIISCRRQALLHYFGDHLDAPCGNCDNCLTPPETWDATVAAQKALSCVYRTEQRFGVTYLVDVLLGKHNERITRFGHDRLSTFGIGKELAVNEWKALFRQLIASGYLSVDMEGHGGIQLTANARPVLRGEHPLTLRKPSKSKTTRRGNKGASTTLGHGALWEALRQHRRELAETQGVPAYVIFHDATLAEMVEQKPHSLETLGAISGIGARKLADYGEGFLAVIQAYQETQQDTQASEPPGGSTMESAALLRQGLAPEEIARQRGLAPNTVYRHLSDAIQSGELALEEVLTLEAATLEQIRATFTQYPGQGLKVVFEALGGRFDYHVLACVRAAMAAPS</sequence>
<dbReference type="GO" id="GO:0046872">
    <property type="term" value="F:metal ion binding"/>
    <property type="evidence" value="ECO:0007669"/>
    <property type="project" value="UniProtKB-KW"/>
</dbReference>
<evidence type="ECO:0000256" key="10">
    <source>
        <dbReference type="ARBA" id="ARBA00022840"/>
    </source>
</evidence>
<dbReference type="EMBL" id="NWUX01000006">
    <property type="protein sequence ID" value="PCF95917.1"/>
    <property type="molecule type" value="Genomic_DNA"/>
</dbReference>
<proteinExistence type="inferred from homology"/>
<evidence type="ECO:0000256" key="15">
    <source>
        <dbReference type="ARBA" id="ARBA00034617"/>
    </source>
</evidence>
<keyword evidence="22" id="KW-1185">Reference proteome</keyword>
<dbReference type="GO" id="GO:0003677">
    <property type="term" value="F:DNA binding"/>
    <property type="evidence" value="ECO:0007669"/>
    <property type="project" value="UniProtKB-KW"/>
</dbReference>
<evidence type="ECO:0000256" key="17">
    <source>
        <dbReference type="SAM" id="MobiDB-lite"/>
    </source>
</evidence>
<dbReference type="SUPFAM" id="SSF47819">
    <property type="entry name" value="HRDC-like"/>
    <property type="match status" value="1"/>
</dbReference>
<dbReference type="InterPro" id="IPR004589">
    <property type="entry name" value="DNA_helicase_ATP-dep_RecQ"/>
</dbReference>
<keyword evidence="7" id="KW-0378">Hydrolase</keyword>
<dbReference type="NCBIfam" id="TIGR01389">
    <property type="entry name" value="recQ"/>
    <property type="match status" value="1"/>
</dbReference>
<feature type="domain" description="Helicase ATP-binding" evidence="19">
    <location>
        <begin position="30"/>
        <end position="198"/>
    </location>
</feature>
<evidence type="ECO:0000259" key="19">
    <source>
        <dbReference type="PROSITE" id="PS51192"/>
    </source>
</evidence>
<dbReference type="AlphaFoldDB" id="A0A2A4HNE7"/>
<dbReference type="SMART" id="SM00341">
    <property type="entry name" value="HRDC"/>
    <property type="match status" value="1"/>
</dbReference>
<dbReference type="Pfam" id="PF16124">
    <property type="entry name" value="RecQ_Zn_bind"/>
    <property type="match status" value="1"/>
</dbReference>
<keyword evidence="11" id="KW-0238">DNA-binding</keyword>
<feature type="region of interest" description="Disordered" evidence="17">
    <location>
        <begin position="508"/>
        <end position="528"/>
    </location>
</feature>
<keyword evidence="9" id="KW-0862">Zinc</keyword>
<evidence type="ECO:0000256" key="14">
    <source>
        <dbReference type="ARBA" id="ARBA00023235"/>
    </source>
</evidence>
<dbReference type="InterPro" id="IPR044876">
    <property type="entry name" value="HRDC_dom_sf"/>
</dbReference>
<keyword evidence="8 21" id="KW-0347">Helicase</keyword>
<dbReference type="CDD" id="cd17920">
    <property type="entry name" value="DEXHc_RecQ"/>
    <property type="match status" value="1"/>
</dbReference>
<evidence type="ECO:0000256" key="9">
    <source>
        <dbReference type="ARBA" id="ARBA00022833"/>
    </source>
</evidence>
<dbReference type="SMART" id="SM00956">
    <property type="entry name" value="RQC"/>
    <property type="match status" value="1"/>
</dbReference>
<dbReference type="GO" id="GO:0009378">
    <property type="term" value="F:four-way junction helicase activity"/>
    <property type="evidence" value="ECO:0007669"/>
    <property type="project" value="TreeGrafter"/>
</dbReference>
<dbReference type="InterPro" id="IPR011545">
    <property type="entry name" value="DEAD/DEAH_box_helicase_dom"/>
</dbReference>
<gene>
    <name evidence="21" type="primary">recQ</name>
    <name evidence="21" type="ORF">CPA45_09255</name>
</gene>
<dbReference type="InterPro" id="IPR018982">
    <property type="entry name" value="RQC_domain"/>
</dbReference>
<dbReference type="OrthoDB" id="9760034at2"/>
<comment type="cofactor">
    <cofactor evidence="2">
        <name>Zn(2+)</name>
        <dbReference type="ChEBI" id="CHEBI:29105"/>
    </cofactor>
</comment>
<dbReference type="GO" id="GO:0043138">
    <property type="term" value="F:3'-5' DNA helicase activity"/>
    <property type="evidence" value="ECO:0007669"/>
    <property type="project" value="UniProtKB-EC"/>
</dbReference>
<keyword evidence="4" id="KW-0479">Metal-binding</keyword>
<dbReference type="PANTHER" id="PTHR13710:SF105">
    <property type="entry name" value="ATP-DEPENDENT DNA HELICASE Q1"/>
    <property type="match status" value="1"/>
</dbReference>
<keyword evidence="14" id="KW-0413">Isomerase</keyword>
<evidence type="ECO:0000256" key="7">
    <source>
        <dbReference type="ARBA" id="ARBA00022801"/>
    </source>
</evidence>
<comment type="catalytic activity">
    <reaction evidence="15">
        <text>Couples ATP hydrolysis with the unwinding of duplex DNA by translocating in the 3'-5' direction.</text>
        <dbReference type="EC" id="5.6.2.4"/>
    </reaction>
</comment>
<protein>
    <recommendedName>
        <fullName evidence="16">DNA helicase RecQ</fullName>
        <ecNumber evidence="16">5.6.2.4</ecNumber>
    </recommendedName>
</protein>
<keyword evidence="12" id="KW-0233">DNA recombination</keyword>
<evidence type="ECO:0000256" key="4">
    <source>
        <dbReference type="ARBA" id="ARBA00022723"/>
    </source>
</evidence>
<dbReference type="GO" id="GO:0006310">
    <property type="term" value="P:DNA recombination"/>
    <property type="evidence" value="ECO:0007669"/>
    <property type="project" value="UniProtKB-UniRule"/>
</dbReference>
<keyword evidence="6" id="KW-0227">DNA damage</keyword>
<comment type="cofactor">
    <cofactor evidence="1">
        <name>Mg(2+)</name>
        <dbReference type="ChEBI" id="CHEBI:18420"/>
    </cofactor>
</comment>
<dbReference type="SUPFAM" id="SSF52540">
    <property type="entry name" value="P-loop containing nucleoside triphosphate hydrolases"/>
    <property type="match status" value="2"/>
</dbReference>
<organism evidence="21 22">
    <name type="scientific">Vreelandella nigrificans</name>
    <dbReference type="NCBI Taxonomy" id="2042704"/>
    <lineage>
        <taxon>Bacteria</taxon>
        <taxon>Pseudomonadati</taxon>
        <taxon>Pseudomonadota</taxon>
        <taxon>Gammaproteobacteria</taxon>
        <taxon>Oceanospirillales</taxon>
        <taxon>Halomonadaceae</taxon>
        <taxon>Vreelandella</taxon>
    </lineage>
</organism>